<gene>
    <name evidence="1" type="ORF">H2198_003209</name>
</gene>
<sequence length="179" mass="19699">MSAESLAAFRRTQSHELADLAEQHIQHDLTETDRNALKSAASTVSTSTMLGTLIGLSLGAYLAYKVRSNRARMFQAFRASEKPTHVRFASGREEAIPDITPLLKPTTFGDFATYSFFAAGGILLGGELGLLTGSVLARRSIMGDPDTSKRIEEAFRKFRVDMLKKQVEQLEGGKRVLDF</sequence>
<evidence type="ECO:0000313" key="2">
    <source>
        <dbReference type="Proteomes" id="UP001172386"/>
    </source>
</evidence>
<reference evidence="1" key="1">
    <citation type="submission" date="2022-10" db="EMBL/GenBank/DDBJ databases">
        <title>Culturing micro-colonial fungi from biological soil crusts in the Mojave desert and describing Neophaeococcomyces mojavensis, and introducing the new genera and species Taxawa tesnikishii.</title>
        <authorList>
            <person name="Kurbessoian T."/>
            <person name="Stajich J.E."/>
        </authorList>
    </citation>
    <scope>NUCLEOTIDE SEQUENCE</scope>
    <source>
        <strain evidence="1">JES_112</strain>
    </source>
</reference>
<dbReference type="Proteomes" id="UP001172386">
    <property type="component" value="Unassembled WGS sequence"/>
</dbReference>
<keyword evidence="2" id="KW-1185">Reference proteome</keyword>
<accession>A0ACC3ACA7</accession>
<comment type="caution">
    <text evidence="1">The sequence shown here is derived from an EMBL/GenBank/DDBJ whole genome shotgun (WGS) entry which is preliminary data.</text>
</comment>
<evidence type="ECO:0000313" key="1">
    <source>
        <dbReference type="EMBL" id="KAJ9659333.1"/>
    </source>
</evidence>
<dbReference type="EMBL" id="JAPDRQ010000041">
    <property type="protein sequence ID" value="KAJ9659333.1"/>
    <property type="molecule type" value="Genomic_DNA"/>
</dbReference>
<protein>
    <submittedName>
        <fullName evidence="1">Uncharacterized protein</fullName>
    </submittedName>
</protein>
<proteinExistence type="predicted"/>
<organism evidence="1 2">
    <name type="scientific">Neophaeococcomyces mojaviensis</name>
    <dbReference type="NCBI Taxonomy" id="3383035"/>
    <lineage>
        <taxon>Eukaryota</taxon>
        <taxon>Fungi</taxon>
        <taxon>Dikarya</taxon>
        <taxon>Ascomycota</taxon>
        <taxon>Pezizomycotina</taxon>
        <taxon>Eurotiomycetes</taxon>
        <taxon>Chaetothyriomycetidae</taxon>
        <taxon>Chaetothyriales</taxon>
        <taxon>Chaetothyriales incertae sedis</taxon>
        <taxon>Neophaeococcomyces</taxon>
    </lineage>
</organism>
<name>A0ACC3ACA7_9EURO</name>